<dbReference type="Proteomes" id="UP000053859">
    <property type="component" value="Unassembled WGS sequence"/>
</dbReference>
<evidence type="ECO:0000313" key="1">
    <source>
        <dbReference type="EMBL" id="GAP53093.1"/>
    </source>
</evidence>
<protein>
    <submittedName>
        <fullName evidence="1">Uncharacterized protein</fullName>
    </submittedName>
</protein>
<dbReference type="RefSeq" id="WP_059424544.1">
    <property type="nucleotide sequence ID" value="NZ_DF968533.1"/>
</dbReference>
<dbReference type="EMBL" id="DF968533">
    <property type="protein sequence ID" value="GAP53093.1"/>
    <property type="molecule type" value="Genomic_DNA"/>
</dbReference>
<gene>
    <name evidence="1" type="ORF">SAZU_7973</name>
</gene>
<dbReference type="AlphaFoldDB" id="A0A0K8PZF7"/>
<name>A0A0K8PZF7_STRAJ</name>
<dbReference type="PATRIC" id="fig|146537.3.peg.8426"/>
<keyword evidence="2" id="KW-1185">Reference proteome</keyword>
<accession>A0A0K8PZF7</accession>
<sequence length="75" mass="8417">MDRLRAQLTRFEDAFPGFRTEIVEGSVVASPVRPFDGETVQRLWTIVEPAIDSSLGKLTIPTARLPVDPKARHRT</sequence>
<evidence type="ECO:0000313" key="2">
    <source>
        <dbReference type="Proteomes" id="UP000053859"/>
    </source>
</evidence>
<reference evidence="1" key="1">
    <citation type="journal article" date="2015" name="Genome Announc.">
        <title>Draft Genome Sequence of Thiostrepton-Producing Streptomyces azureus ATCC 14921.</title>
        <authorList>
            <person name="Sakihara K."/>
            <person name="Maeda J."/>
            <person name="Tashiro K."/>
            <person name="Fujino Y."/>
            <person name="Kuhara S."/>
            <person name="Ohshima T."/>
            <person name="Ogata S."/>
            <person name="Doi K."/>
        </authorList>
    </citation>
    <scope>NUCLEOTIDE SEQUENCE [LARGE SCALE GENOMIC DNA]</scope>
    <source>
        <strain evidence="1">ATCC14921</strain>
    </source>
</reference>
<organism evidence="1 2">
    <name type="scientific">Streptomyces azureus</name>
    <dbReference type="NCBI Taxonomy" id="146537"/>
    <lineage>
        <taxon>Bacteria</taxon>
        <taxon>Bacillati</taxon>
        <taxon>Actinomycetota</taxon>
        <taxon>Actinomycetes</taxon>
        <taxon>Kitasatosporales</taxon>
        <taxon>Streptomycetaceae</taxon>
        <taxon>Streptomyces</taxon>
    </lineage>
</organism>
<proteinExistence type="predicted"/>